<dbReference type="InterPro" id="IPR018114">
    <property type="entry name" value="TRYPSIN_HIS"/>
</dbReference>
<keyword evidence="5" id="KW-1185">Reference proteome</keyword>
<accession>A0A1T3NIA6</accession>
<dbReference type="GO" id="GO:0004252">
    <property type="term" value="F:serine-type endopeptidase activity"/>
    <property type="evidence" value="ECO:0007669"/>
    <property type="project" value="InterPro"/>
</dbReference>
<feature type="compositionally biased region" description="Low complexity" evidence="2">
    <location>
        <begin position="9"/>
        <end position="22"/>
    </location>
</feature>
<organism evidence="4 5">
    <name type="scientific">Embleya scabrispora</name>
    <dbReference type="NCBI Taxonomy" id="159449"/>
    <lineage>
        <taxon>Bacteria</taxon>
        <taxon>Bacillati</taxon>
        <taxon>Actinomycetota</taxon>
        <taxon>Actinomycetes</taxon>
        <taxon>Kitasatosporales</taxon>
        <taxon>Streptomycetaceae</taxon>
        <taxon>Embleya</taxon>
    </lineage>
</organism>
<keyword evidence="1" id="KW-0732">Signal</keyword>
<dbReference type="Gene3D" id="2.40.10.10">
    <property type="entry name" value="Trypsin-like serine proteases"/>
    <property type="match status" value="1"/>
</dbReference>
<evidence type="ECO:0000256" key="2">
    <source>
        <dbReference type="SAM" id="MobiDB-lite"/>
    </source>
</evidence>
<sequence>MTRAGRCTDGPPDADPSVPVDPGVDRRADGASSALARHFAGTCSCPITLDSFGKVPACPSSPSPQVPPRPVPVPVDAPDENGYQLTADPYGGATWSRVTGKMFVIDDASAQACSGAVIRSTHRNLVLTAAHCVYDQKTRKWKGADELSFVPARGEDSTGRNKPVDQEKYGVWTRKKAYIPPEYEDGSSAKATHPDHYDIAVFTVEDHAKSQGGSIDKPIEDVVGGLDPQVVPAGGSVQGRLVGYPGPPRYADEDEATQRYCALGVWKAGTDASSDLRNEQACLGYDGNSGGPVVVRDAKDAGVWRVVGVLNVVWIKGSWHATGAAPVSDALTALIARATKDG</sequence>
<dbReference type="InterPro" id="IPR050966">
    <property type="entry name" value="Glutamyl_endopeptidase"/>
</dbReference>
<dbReference type="STRING" id="159449.B4N89_46750"/>
<dbReference type="PANTHER" id="PTHR15462:SF8">
    <property type="entry name" value="SERINE PROTEASE"/>
    <property type="match status" value="1"/>
</dbReference>
<evidence type="ECO:0000259" key="3">
    <source>
        <dbReference type="PROSITE" id="PS50240"/>
    </source>
</evidence>
<evidence type="ECO:0000313" key="4">
    <source>
        <dbReference type="EMBL" id="OPC76518.1"/>
    </source>
</evidence>
<feature type="region of interest" description="Disordered" evidence="2">
    <location>
        <begin position="1"/>
        <end position="31"/>
    </location>
</feature>
<name>A0A1T3NIA6_9ACTN</name>
<dbReference type="PANTHER" id="PTHR15462">
    <property type="entry name" value="SERINE PROTEASE"/>
    <property type="match status" value="1"/>
</dbReference>
<dbReference type="GO" id="GO:0006508">
    <property type="term" value="P:proteolysis"/>
    <property type="evidence" value="ECO:0007669"/>
    <property type="project" value="InterPro"/>
</dbReference>
<evidence type="ECO:0000313" key="5">
    <source>
        <dbReference type="Proteomes" id="UP000190037"/>
    </source>
</evidence>
<reference evidence="4 5" key="1">
    <citation type="submission" date="2017-03" db="EMBL/GenBank/DDBJ databases">
        <title>Draft genome sequence of Streptomyces scabrisporus NF3, endophyte isolated from Amphipterygium adstringens.</title>
        <authorList>
            <person name="Vazquez M."/>
            <person name="Ceapa C.D."/>
            <person name="Rodriguez Luna D."/>
            <person name="Sanchez Esquivel S."/>
        </authorList>
    </citation>
    <scope>NUCLEOTIDE SEQUENCE [LARGE SCALE GENOMIC DNA]</scope>
    <source>
        <strain evidence="4 5">NF3</strain>
    </source>
</reference>
<proteinExistence type="predicted"/>
<feature type="domain" description="Peptidase S1" evidence="3">
    <location>
        <begin position="89"/>
        <end position="340"/>
    </location>
</feature>
<dbReference type="InterPro" id="IPR009003">
    <property type="entry name" value="Peptidase_S1_PA"/>
</dbReference>
<dbReference type="PROSITE" id="PS50240">
    <property type="entry name" value="TRYPSIN_DOM"/>
    <property type="match status" value="1"/>
</dbReference>
<dbReference type="AlphaFoldDB" id="A0A1T3NIA6"/>
<dbReference type="Pfam" id="PF00089">
    <property type="entry name" value="Trypsin"/>
    <property type="match status" value="1"/>
</dbReference>
<dbReference type="SUPFAM" id="SSF50494">
    <property type="entry name" value="Trypsin-like serine proteases"/>
    <property type="match status" value="1"/>
</dbReference>
<dbReference type="PROSITE" id="PS00134">
    <property type="entry name" value="TRYPSIN_HIS"/>
    <property type="match status" value="1"/>
</dbReference>
<comment type="caution">
    <text evidence="4">The sequence shown here is derived from an EMBL/GenBank/DDBJ whole genome shotgun (WGS) entry which is preliminary data.</text>
</comment>
<evidence type="ECO:0000256" key="1">
    <source>
        <dbReference type="ARBA" id="ARBA00022729"/>
    </source>
</evidence>
<gene>
    <name evidence="4" type="ORF">B4N89_46750</name>
</gene>
<dbReference type="InterPro" id="IPR043504">
    <property type="entry name" value="Peptidase_S1_PA_chymotrypsin"/>
</dbReference>
<dbReference type="EMBL" id="MWQN01000006">
    <property type="protein sequence ID" value="OPC76518.1"/>
    <property type="molecule type" value="Genomic_DNA"/>
</dbReference>
<dbReference type="InterPro" id="IPR001254">
    <property type="entry name" value="Trypsin_dom"/>
</dbReference>
<protein>
    <recommendedName>
        <fullName evidence="3">Peptidase S1 domain-containing protein</fullName>
    </recommendedName>
</protein>
<dbReference type="Proteomes" id="UP000190037">
    <property type="component" value="Unassembled WGS sequence"/>
</dbReference>